<dbReference type="Pfam" id="PF00570">
    <property type="entry name" value="HRDC"/>
    <property type="match status" value="1"/>
</dbReference>
<evidence type="ECO:0000256" key="2">
    <source>
        <dbReference type="ARBA" id="ARBA00022741"/>
    </source>
</evidence>
<feature type="domain" description="UvrD-like helicase ATP-binding" evidence="12">
    <location>
        <begin position="10"/>
        <end position="291"/>
    </location>
</feature>
<keyword evidence="6" id="KW-0413">Isomerase</keyword>
<dbReference type="AlphaFoldDB" id="A0A4Q9KEZ9"/>
<evidence type="ECO:0000313" key="15">
    <source>
        <dbReference type="Proteomes" id="UP000292373"/>
    </source>
</evidence>
<evidence type="ECO:0000256" key="7">
    <source>
        <dbReference type="ARBA" id="ARBA00034617"/>
    </source>
</evidence>
<keyword evidence="4 10" id="KW-0347">Helicase</keyword>
<dbReference type="GO" id="GO:0000725">
    <property type="term" value="P:recombinational repair"/>
    <property type="evidence" value="ECO:0007669"/>
    <property type="project" value="TreeGrafter"/>
</dbReference>
<dbReference type="InterPro" id="IPR013986">
    <property type="entry name" value="DExx_box_DNA_helicase_dom_sf"/>
</dbReference>
<dbReference type="PROSITE" id="PS50967">
    <property type="entry name" value="HRDC"/>
    <property type="match status" value="1"/>
</dbReference>
<evidence type="ECO:0000256" key="4">
    <source>
        <dbReference type="ARBA" id="ARBA00022806"/>
    </source>
</evidence>
<feature type="domain" description="HRDC" evidence="11">
    <location>
        <begin position="610"/>
        <end position="684"/>
    </location>
</feature>
<dbReference type="Gene3D" id="3.40.50.300">
    <property type="entry name" value="P-loop containing nucleotide triphosphate hydrolases"/>
    <property type="match status" value="3"/>
</dbReference>
<dbReference type="InterPro" id="IPR000212">
    <property type="entry name" value="DNA_helicase_UvrD/REP"/>
</dbReference>
<dbReference type="InterPro" id="IPR014016">
    <property type="entry name" value="UvrD-like_ATP-bd"/>
</dbReference>
<dbReference type="InterPro" id="IPR044876">
    <property type="entry name" value="HRDC_dom_sf"/>
</dbReference>
<dbReference type="CDD" id="cd18807">
    <property type="entry name" value="SF1_C_UvrD"/>
    <property type="match status" value="1"/>
</dbReference>
<dbReference type="GO" id="GO:0005524">
    <property type="term" value="F:ATP binding"/>
    <property type="evidence" value="ECO:0007669"/>
    <property type="project" value="UniProtKB-UniRule"/>
</dbReference>
<evidence type="ECO:0000256" key="6">
    <source>
        <dbReference type="ARBA" id="ARBA00023235"/>
    </source>
</evidence>
<evidence type="ECO:0000256" key="1">
    <source>
        <dbReference type="ARBA" id="ARBA00009922"/>
    </source>
</evidence>
<reference evidence="14 15" key="1">
    <citation type="submission" date="2019-01" db="EMBL/GenBank/DDBJ databases">
        <title>Lactibacter flavus gen. nov., sp. nov., a novel bacterium of the family Propionibacteriaceae isolated from raw milk and dairy products.</title>
        <authorList>
            <person name="Huptas C."/>
            <person name="Wenning M."/>
            <person name="Breitenwieser F."/>
            <person name="Doll E."/>
            <person name="Von Neubeck M."/>
            <person name="Busse H.-J."/>
            <person name="Scherer S."/>
        </authorList>
    </citation>
    <scope>NUCLEOTIDE SEQUENCE [LARGE SCALE GENOMIC DNA]</scope>
    <source>
        <strain evidence="14 15">KCTC 33808</strain>
    </source>
</reference>
<dbReference type="SUPFAM" id="SSF52540">
    <property type="entry name" value="P-loop containing nucleoside triphosphate hydrolases"/>
    <property type="match status" value="1"/>
</dbReference>
<organism evidence="14 15">
    <name type="scientific">Propioniciclava sinopodophylli</name>
    <dbReference type="NCBI Taxonomy" id="1837344"/>
    <lineage>
        <taxon>Bacteria</taxon>
        <taxon>Bacillati</taxon>
        <taxon>Actinomycetota</taxon>
        <taxon>Actinomycetes</taxon>
        <taxon>Propionibacteriales</taxon>
        <taxon>Propionibacteriaceae</taxon>
        <taxon>Propioniciclava</taxon>
    </lineage>
</organism>
<dbReference type="SMART" id="SM00341">
    <property type="entry name" value="HRDC"/>
    <property type="match status" value="1"/>
</dbReference>
<dbReference type="PANTHER" id="PTHR11070">
    <property type="entry name" value="UVRD / RECB / PCRA DNA HELICASE FAMILY MEMBER"/>
    <property type="match status" value="1"/>
</dbReference>
<dbReference type="InterPro" id="IPR010997">
    <property type="entry name" value="HRDC-like_sf"/>
</dbReference>
<keyword evidence="15" id="KW-1185">Reference proteome</keyword>
<dbReference type="PROSITE" id="PS51217">
    <property type="entry name" value="UVRD_HELICASE_CTER"/>
    <property type="match status" value="1"/>
</dbReference>
<dbReference type="GO" id="GO:0016887">
    <property type="term" value="F:ATP hydrolysis activity"/>
    <property type="evidence" value="ECO:0007669"/>
    <property type="project" value="RHEA"/>
</dbReference>
<evidence type="ECO:0000256" key="9">
    <source>
        <dbReference type="ARBA" id="ARBA00048988"/>
    </source>
</evidence>
<keyword evidence="3 10" id="KW-0378">Hydrolase</keyword>
<evidence type="ECO:0000259" key="13">
    <source>
        <dbReference type="PROSITE" id="PS51217"/>
    </source>
</evidence>
<evidence type="ECO:0000259" key="12">
    <source>
        <dbReference type="PROSITE" id="PS51198"/>
    </source>
</evidence>
<dbReference type="GO" id="GO:0005829">
    <property type="term" value="C:cytosol"/>
    <property type="evidence" value="ECO:0007669"/>
    <property type="project" value="TreeGrafter"/>
</dbReference>
<dbReference type="InterPro" id="IPR002121">
    <property type="entry name" value="HRDC_dom"/>
</dbReference>
<dbReference type="PANTHER" id="PTHR11070:SF69">
    <property type="entry name" value="ATP-DEPENDENT DNA HELICASE UVRD2"/>
    <property type="match status" value="1"/>
</dbReference>
<dbReference type="Gene3D" id="1.10.150.80">
    <property type="entry name" value="HRDC domain"/>
    <property type="match status" value="1"/>
</dbReference>
<comment type="catalytic activity">
    <reaction evidence="7">
        <text>Couples ATP hydrolysis with the unwinding of duplex DNA by translocating in the 3'-5' direction.</text>
        <dbReference type="EC" id="5.6.2.4"/>
    </reaction>
</comment>
<dbReference type="Gene3D" id="1.10.10.160">
    <property type="match status" value="1"/>
</dbReference>
<feature type="binding site" evidence="10">
    <location>
        <begin position="31"/>
        <end position="38"/>
    </location>
    <ligand>
        <name>ATP</name>
        <dbReference type="ChEBI" id="CHEBI:30616"/>
    </ligand>
</feature>
<dbReference type="Pfam" id="PF13361">
    <property type="entry name" value="UvrD_C"/>
    <property type="match status" value="2"/>
</dbReference>
<gene>
    <name evidence="14" type="ORF">ET989_08380</name>
</gene>
<dbReference type="GO" id="GO:0033202">
    <property type="term" value="C:DNA helicase complex"/>
    <property type="evidence" value="ECO:0007669"/>
    <property type="project" value="TreeGrafter"/>
</dbReference>
<dbReference type="GO" id="GO:0043138">
    <property type="term" value="F:3'-5' DNA helicase activity"/>
    <property type="evidence" value="ECO:0007669"/>
    <property type="project" value="UniProtKB-EC"/>
</dbReference>
<comment type="catalytic activity">
    <reaction evidence="9">
        <text>ATP + H2O = ADP + phosphate + H(+)</text>
        <dbReference type="Rhea" id="RHEA:13065"/>
        <dbReference type="ChEBI" id="CHEBI:15377"/>
        <dbReference type="ChEBI" id="CHEBI:15378"/>
        <dbReference type="ChEBI" id="CHEBI:30616"/>
        <dbReference type="ChEBI" id="CHEBI:43474"/>
        <dbReference type="ChEBI" id="CHEBI:456216"/>
        <dbReference type="EC" id="5.6.2.4"/>
    </reaction>
</comment>
<dbReference type="PROSITE" id="PS51198">
    <property type="entry name" value="UVRD_HELICASE_ATP_BIND"/>
    <property type="match status" value="1"/>
</dbReference>
<protein>
    <recommendedName>
        <fullName evidence="8">DNA 3'-5' helicase</fullName>
        <ecNumber evidence="8">5.6.2.4</ecNumber>
    </recommendedName>
</protein>
<dbReference type="InterPro" id="IPR027417">
    <property type="entry name" value="P-loop_NTPase"/>
</dbReference>
<dbReference type="SUPFAM" id="SSF47819">
    <property type="entry name" value="HRDC-like"/>
    <property type="match status" value="1"/>
</dbReference>
<dbReference type="CDD" id="cd17932">
    <property type="entry name" value="DEXQc_UvrD"/>
    <property type="match status" value="1"/>
</dbReference>
<feature type="domain" description="UvrD-like helicase C-terminal" evidence="13">
    <location>
        <begin position="292"/>
        <end position="535"/>
    </location>
</feature>
<keyword evidence="5 10" id="KW-0067">ATP-binding</keyword>
<keyword evidence="2 10" id="KW-0547">Nucleotide-binding</keyword>
<dbReference type="Pfam" id="PF00580">
    <property type="entry name" value="UvrD-helicase"/>
    <property type="match status" value="1"/>
</dbReference>
<evidence type="ECO:0000256" key="5">
    <source>
        <dbReference type="ARBA" id="ARBA00022840"/>
    </source>
</evidence>
<evidence type="ECO:0000256" key="8">
    <source>
        <dbReference type="ARBA" id="ARBA00034808"/>
    </source>
</evidence>
<accession>A0A4Q9KEZ9</accession>
<comment type="caution">
    <text evidence="14">The sequence shown here is derived from an EMBL/GenBank/DDBJ whole genome shotgun (WGS) entry which is preliminary data.</text>
</comment>
<proteinExistence type="inferred from homology"/>
<evidence type="ECO:0000256" key="10">
    <source>
        <dbReference type="PROSITE-ProRule" id="PRU00560"/>
    </source>
</evidence>
<dbReference type="EC" id="5.6.2.4" evidence="8"/>
<dbReference type="RefSeq" id="WP_131168090.1">
    <property type="nucleotide sequence ID" value="NZ_SDMQ01000007.1"/>
</dbReference>
<comment type="similarity">
    <text evidence="1">Belongs to the helicase family. UvrD subfamily.</text>
</comment>
<dbReference type="GO" id="GO:0003677">
    <property type="term" value="F:DNA binding"/>
    <property type="evidence" value="ECO:0007669"/>
    <property type="project" value="InterPro"/>
</dbReference>
<dbReference type="InterPro" id="IPR014017">
    <property type="entry name" value="DNA_helicase_UvrD-like_C"/>
</dbReference>
<dbReference type="Proteomes" id="UP000292373">
    <property type="component" value="Unassembled WGS sequence"/>
</dbReference>
<evidence type="ECO:0000256" key="3">
    <source>
        <dbReference type="ARBA" id="ARBA00022801"/>
    </source>
</evidence>
<evidence type="ECO:0000259" key="11">
    <source>
        <dbReference type="PROSITE" id="PS50967"/>
    </source>
</evidence>
<dbReference type="EMBL" id="SDMQ01000007">
    <property type="protein sequence ID" value="TBT84668.1"/>
    <property type="molecule type" value="Genomic_DNA"/>
</dbReference>
<evidence type="ECO:0000313" key="14">
    <source>
        <dbReference type="EMBL" id="TBT84668.1"/>
    </source>
</evidence>
<name>A0A4Q9KEZ9_9ACTN</name>
<sequence length="684" mass="72879">MTADADQILSGLDPEQRRAAQALEGPVVVLAGAGTGKTRAMTHRIAYGVATGAFDPTAVLALTFTTRAAGELRQRLRTLGVHRVQARTFHSAALRQAQYFWPRAYGSDLPPVADNRLGLVADALRRERLVPDTGMLRDVAGEISWAKVSNVAPGEYAALSARRGREVNSLAPDQVGRVLAHYEAVKAARGVIDFDDILLCTAGLLAEDADVAGEVRRTYRHFVVDEYQDVSPLQQALLDLWRGDSEEICVVGDPAQTIHSFAGAQAGFLTGFTRRHPAATVVQLVRDYRSTPQVVALANQVMKGNGPGVELRAQRPDGPEPTYVGSPSESAEAAGVADWLAERHRAGTPWSEMAVLYRIHAQSPALEAALADAGIPFSTRGSEGFFERAEVRAALRALGGAAKATPDEAPDAVLGGALAGLGFTTEPPAGQGTARERWESWSALAGVGAEFVRSHPDADVAALVAEFEHRSRAQHAPTGQGVTLSTLHAAKGLEWDAVAIIGVHEGSLPFVLATAPEAVAEERRLFYVGVTRAREHLRLSWSVTRNGGGQRRSPSRFLDGIVAPRQAAPAASGRRRQGRGSALAASCRVCGRGLTSGAERKLKRHADCPSAYDEATWEALRAWRKAQADEASMPAFVIFTDATLMAIAEQRPGSLSELSGISGVGRTKLERYGQAVLDVLAAHG</sequence>
<dbReference type="OrthoDB" id="9806690at2"/>